<gene>
    <name evidence="1" type="ORF">Tci_923755</name>
</gene>
<accession>A0A699X1K8</accession>
<dbReference type="EMBL" id="BKCJ011774340">
    <property type="protein sequence ID" value="GFD51786.1"/>
    <property type="molecule type" value="Genomic_DNA"/>
</dbReference>
<proteinExistence type="predicted"/>
<feature type="non-terminal residue" evidence="1">
    <location>
        <position position="1"/>
    </location>
</feature>
<sequence>PDALFRLSANDTAPPRRITRISHCFLSTTSPSQKPTLATTFGTR</sequence>
<organism evidence="1">
    <name type="scientific">Tanacetum cinerariifolium</name>
    <name type="common">Dalmatian daisy</name>
    <name type="synonym">Chrysanthemum cinerariifolium</name>
    <dbReference type="NCBI Taxonomy" id="118510"/>
    <lineage>
        <taxon>Eukaryota</taxon>
        <taxon>Viridiplantae</taxon>
        <taxon>Streptophyta</taxon>
        <taxon>Embryophyta</taxon>
        <taxon>Tracheophyta</taxon>
        <taxon>Spermatophyta</taxon>
        <taxon>Magnoliopsida</taxon>
        <taxon>eudicotyledons</taxon>
        <taxon>Gunneridae</taxon>
        <taxon>Pentapetalae</taxon>
        <taxon>asterids</taxon>
        <taxon>campanulids</taxon>
        <taxon>Asterales</taxon>
        <taxon>Asteraceae</taxon>
        <taxon>Asteroideae</taxon>
        <taxon>Anthemideae</taxon>
        <taxon>Anthemidinae</taxon>
        <taxon>Tanacetum</taxon>
    </lineage>
</organism>
<evidence type="ECO:0000313" key="1">
    <source>
        <dbReference type="EMBL" id="GFD51786.1"/>
    </source>
</evidence>
<protein>
    <submittedName>
        <fullName evidence="1">Uncharacterized protein</fullName>
    </submittedName>
</protein>
<dbReference type="AlphaFoldDB" id="A0A699X1K8"/>
<comment type="caution">
    <text evidence="1">The sequence shown here is derived from an EMBL/GenBank/DDBJ whole genome shotgun (WGS) entry which is preliminary data.</text>
</comment>
<reference evidence="1" key="1">
    <citation type="journal article" date="2019" name="Sci. Rep.">
        <title>Draft genome of Tanacetum cinerariifolium, the natural source of mosquito coil.</title>
        <authorList>
            <person name="Yamashiro T."/>
            <person name="Shiraishi A."/>
            <person name="Satake H."/>
            <person name="Nakayama K."/>
        </authorList>
    </citation>
    <scope>NUCLEOTIDE SEQUENCE</scope>
</reference>
<name>A0A699X1K8_TANCI</name>